<keyword evidence="3" id="KW-1185">Reference proteome</keyword>
<gene>
    <name evidence="2" type="ORF">V2S66_18810</name>
</gene>
<dbReference type="Proteomes" id="UP001344658">
    <property type="component" value="Unassembled WGS sequence"/>
</dbReference>
<evidence type="ECO:0000313" key="3">
    <source>
        <dbReference type="Proteomes" id="UP001344658"/>
    </source>
</evidence>
<reference evidence="2 3" key="1">
    <citation type="submission" date="2023-12" db="EMBL/GenBank/DDBJ databases">
        <title>Streptomyces sp. V4-01.</title>
        <authorList>
            <person name="Somphong A."/>
            <person name="Phongsopitanun W."/>
        </authorList>
    </citation>
    <scope>NUCLEOTIDE SEQUENCE [LARGE SCALE GENOMIC DNA]</scope>
    <source>
        <strain evidence="2 3">V4-01</strain>
    </source>
</reference>
<name>A0ABU7PDX9_9ACTN</name>
<dbReference type="RefSeq" id="WP_330796931.1">
    <property type="nucleotide sequence ID" value="NZ_JAZEWV010000014.1"/>
</dbReference>
<sequence>MRAQQSRPWARGDFQPGDTVEVRVGRRTEKYLVVRANAKTLTCRNAFTIDDTKKTYDRVLSRTRGGVITTDPGAALPPAPNSSTAPRQAR</sequence>
<comment type="caution">
    <text evidence="2">The sequence shown here is derived from an EMBL/GenBank/DDBJ whole genome shotgun (WGS) entry which is preliminary data.</text>
</comment>
<protein>
    <submittedName>
        <fullName evidence="2">Uncharacterized protein</fullName>
    </submittedName>
</protein>
<proteinExistence type="predicted"/>
<organism evidence="2 3">
    <name type="scientific">Actinacidiphila polyblastidii</name>
    <dbReference type="NCBI Taxonomy" id="3110430"/>
    <lineage>
        <taxon>Bacteria</taxon>
        <taxon>Bacillati</taxon>
        <taxon>Actinomycetota</taxon>
        <taxon>Actinomycetes</taxon>
        <taxon>Kitasatosporales</taxon>
        <taxon>Streptomycetaceae</taxon>
        <taxon>Actinacidiphila</taxon>
    </lineage>
</organism>
<dbReference type="EMBL" id="JAZEWV010000014">
    <property type="protein sequence ID" value="MEE4544014.1"/>
    <property type="molecule type" value="Genomic_DNA"/>
</dbReference>
<evidence type="ECO:0000313" key="2">
    <source>
        <dbReference type="EMBL" id="MEE4544014.1"/>
    </source>
</evidence>
<evidence type="ECO:0000256" key="1">
    <source>
        <dbReference type="SAM" id="MobiDB-lite"/>
    </source>
</evidence>
<feature type="region of interest" description="Disordered" evidence="1">
    <location>
        <begin position="63"/>
        <end position="90"/>
    </location>
</feature>
<feature type="compositionally biased region" description="Polar residues" evidence="1">
    <location>
        <begin position="81"/>
        <end position="90"/>
    </location>
</feature>
<accession>A0ABU7PDX9</accession>